<reference evidence="2 3" key="1">
    <citation type="submission" date="2019-05" db="EMBL/GenBank/DDBJ databases">
        <title>Another draft genome of Portunus trituberculatus and its Hox gene families provides insights of decapod evolution.</title>
        <authorList>
            <person name="Jeong J.-H."/>
            <person name="Song I."/>
            <person name="Kim S."/>
            <person name="Choi T."/>
            <person name="Kim D."/>
            <person name="Ryu S."/>
            <person name="Kim W."/>
        </authorList>
    </citation>
    <scope>NUCLEOTIDE SEQUENCE [LARGE SCALE GENOMIC DNA]</scope>
    <source>
        <tissue evidence="2">Muscle</tissue>
    </source>
</reference>
<name>A0A5B7JAH9_PORTR</name>
<evidence type="ECO:0000313" key="2">
    <source>
        <dbReference type="EMBL" id="MPC89404.1"/>
    </source>
</evidence>
<feature type="region of interest" description="Disordered" evidence="1">
    <location>
        <begin position="1"/>
        <end position="25"/>
    </location>
</feature>
<dbReference type="Proteomes" id="UP000324222">
    <property type="component" value="Unassembled WGS sequence"/>
</dbReference>
<dbReference type="AlphaFoldDB" id="A0A5B7JAH9"/>
<comment type="caution">
    <text evidence="2">The sequence shown here is derived from an EMBL/GenBank/DDBJ whole genome shotgun (WGS) entry which is preliminary data.</text>
</comment>
<accession>A0A5B7JAH9</accession>
<proteinExistence type="predicted"/>
<protein>
    <submittedName>
        <fullName evidence="2">Uncharacterized protein</fullName>
    </submittedName>
</protein>
<evidence type="ECO:0000256" key="1">
    <source>
        <dbReference type="SAM" id="MobiDB-lite"/>
    </source>
</evidence>
<gene>
    <name evidence="2" type="ORF">E2C01_084349</name>
</gene>
<keyword evidence="3" id="KW-1185">Reference proteome</keyword>
<sequence>MGVSGGKEPRRSQMKEQVEGEVPGW</sequence>
<evidence type="ECO:0000313" key="3">
    <source>
        <dbReference type="Proteomes" id="UP000324222"/>
    </source>
</evidence>
<dbReference type="EMBL" id="VSRR010080929">
    <property type="protein sequence ID" value="MPC89404.1"/>
    <property type="molecule type" value="Genomic_DNA"/>
</dbReference>
<feature type="compositionally biased region" description="Basic and acidic residues" evidence="1">
    <location>
        <begin position="7"/>
        <end position="18"/>
    </location>
</feature>
<organism evidence="2 3">
    <name type="scientific">Portunus trituberculatus</name>
    <name type="common">Swimming crab</name>
    <name type="synonym">Neptunus trituberculatus</name>
    <dbReference type="NCBI Taxonomy" id="210409"/>
    <lineage>
        <taxon>Eukaryota</taxon>
        <taxon>Metazoa</taxon>
        <taxon>Ecdysozoa</taxon>
        <taxon>Arthropoda</taxon>
        <taxon>Crustacea</taxon>
        <taxon>Multicrustacea</taxon>
        <taxon>Malacostraca</taxon>
        <taxon>Eumalacostraca</taxon>
        <taxon>Eucarida</taxon>
        <taxon>Decapoda</taxon>
        <taxon>Pleocyemata</taxon>
        <taxon>Brachyura</taxon>
        <taxon>Eubrachyura</taxon>
        <taxon>Portunoidea</taxon>
        <taxon>Portunidae</taxon>
        <taxon>Portuninae</taxon>
        <taxon>Portunus</taxon>
    </lineage>
</organism>